<evidence type="ECO:0000259" key="4">
    <source>
        <dbReference type="PROSITE" id="PS50209"/>
    </source>
</evidence>
<dbReference type="InterPro" id="IPR012833">
    <property type="entry name" value="NrdD"/>
</dbReference>
<dbReference type="GO" id="GO:0031250">
    <property type="term" value="C:anaerobic ribonucleoside-triphosphate reductase complex"/>
    <property type="evidence" value="ECO:0007669"/>
    <property type="project" value="TreeGrafter"/>
</dbReference>
<dbReference type="GO" id="GO:0005524">
    <property type="term" value="F:ATP binding"/>
    <property type="evidence" value="ECO:0007669"/>
    <property type="project" value="UniProtKB-UniRule"/>
</dbReference>
<reference evidence="6 7" key="1">
    <citation type="submission" date="2019-01" db="EMBL/GenBank/DDBJ databases">
        <authorList>
            <consortium name="Pathogen Informatics"/>
        </authorList>
    </citation>
    <scope>NUCLEOTIDE SEQUENCE [LARGE SCALE GENOMIC DNA]</scope>
    <source>
        <strain evidence="6 7">NCTC10138</strain>
    </source>
</reference>
<organism evidence="6 7">
    <name type="scientific">Haploplasma axanthum</name>
    <name type="common">Acholeplasma axanthum</name>
    <dbReference type="NCBI Taxonomy" id="29552"/>
    <lineage>
        <taxon>Bacteria</taxon>
        <taxon>Bacillati</taxon>
        <taxon>Mycoplasmatota</taxon>
        <taxon>Mollicutes</taxon>
        <taxon>Acholeplasmatales</taxon>
        <taxon>Acholeplasmataceae</taxon>
        <taxon>Haploplasma</taxon>
    </lineage>
</organism>
<evidence type="ECO:0000259" key="5">
    <source>
        <dbReference type="PROSITE" id="PS51161"/>
    </source>
</evidence>
<protein>
    <submittedName>
        <fullName evidence="6">Anaerobic ribonucleoside-triphosphate reductase</fullName>
        <ecNumber evidence="6">1.17.4.2</ecNumber>
    </submittedName>
</protein>
<evidence type="ECO:0000256" key="3">
    <source>
        <dbReference type="PROSITE-ProRule" id="PRU00492"/>
    </source>
</evidence>
<dbReference type="EMBL" id="LR215048">
    <property type="protein sequence ID" value="VEU81302.1"/>
    <property type="molecule type" value="Genomic_DNA"/>
</dbReference>
<dbReference type="OrthoDB" id="9804622at2"/>
<dbReference type="GO" id="GO:0004748">
    <property type="term" value="F:ribonucleoside-diphosphate reductase activity, thioredoxin disulfide as acceptor"/>
    <property type="evidence" value="ECO:0007669"/>
    <property type="project" value="TreeGrafter"/>
</dbReference>
<dbReference type="GO" id="GO:0009265">
    <property type="term" value="P:2'-deoxyribonucleotide biosynthetic process"/>
    <property type="evidence" value="ECO:0007669"/>
    <property type="project" value="TreeGrafter"/>
</dbReference>
<dbReference type="PROSITE" id="PS51161">
    <property type="entry name" value="ATP_CONE"/>
    <property type="match status" value="1"/>
</dbReference>
<dbReference type="EC" id="1.17.4.2" evidence="6"/>
<dbReference type="Gene3D" id="3.20.70.20">
    <property type="match status" value="1"/>
</dbReference>
<keyword evidence="2 3" id="KW-0067">ATP-binding</keyword>
<dbReference type="SUPFAM" id="SSF51998">
    <property type="entry name" value="PFL-like glycyl radical enzymes"/>
    <property type="match status" value="1"/>
</dbReference>
<proteinExistence type="predicted"/>
<dbReference type="KEGG" id="aaxa:NCTC10138_01700"/>
<dbReference type="STRING" id="1278311.GCA_000428705_00842"/>
<dbReference type="PROSITE" id="PS50209">
    <property type="entry name" value="CARD"/>
    <property type="match status" value="1"/>
</dbReference>
<feature type="domain" description="ATP-cone" evidence="5">
    <location>
        <begin position="3"/>
        <end position="94"/>
    </location>
</feature>
<dbReference type="RefSeq" id="WP_026390446.1">
    <property type="nucleotide sequence ID" value="NZ_LR215048.1"/>
</dbReference>
<dbReference type="InterPro" id="IPR005144">
    <property type="entry name" value="ATP-cone_dom"/>
</dbReference>
<accession>A0A449BFS7</accession>
<keyword evidence="6" id="KW-0560">Oxidoreductase</keyword>
<keyword evidence="1 3" id="KW-0547">Nucleotide-binding</keyword>
<dbReference type="InterPro" id="IPR001315">
    <property type="entry name" value="CARD"/>
</dbReference>
<dbReference type="Proteomes" id="UP000289841">
    <property type="component" value="Chromosome"/>
</dbReference>
<dbReference type="Pfam" id="PF03477">
    <property type="entry name" value="ATP-cone"/>
    <property type="match status" value="1"/>
</dbReference>
<evidence type="ECO:0000313" key="7">
    <source>
        <dbReference type="Proteomes" id="UP000289841"/>
    </source>
</evidence>
<dbReference type="GO" id="GO:0006260">
    <property type="term" value="P:DNA replication"/>
    <property type="evidence" value="ECO:0007669"/>
    <property type="project" value="InterPro"/>
</dbReference>
<dbReference type="PANTHER" id="PTHR21075">
    <property type="entry name" value="ANAEROBIC RIBONUCLEOSIDE-TRIPHOSPHATE REDUCTASE"/>
    <property type="match status" value="1"/>
</dbReference>
<sequence length="759" mass="86648">MIKKIRKRDGREVPFDSLKIRSAIQKAIESINGDSKKAVELTTKVIDTAHTRYKDQVPSVEDIQDIVEEILIQYQMKEVAKAYILYREERSRIRDQQNRLMKTFHDITFSKSDDSDLKRENANINSDTPMGAMLKYGSEGAKEFNKTFVLKPEHAKAHEQGDIHIHDLDFLTMTMTCCQIDLTKLFTNGFQTGHGSVREPQDIKTYAALACIAIQSNQNDQHGGQSVPKFDYDLAIGVRKTYRRKYRYNLENILDFEGINLNVKSVLDELENKGLVPKLYNDEIEQELVKVLPKDKARHILDYVKERATKETIRDTYQAMESLIHNLNTMHSRAGAQVPFSSINYGTDTSHEGRLVVEQILLATEAGMGESETPIFPIQIFKVKEGVNLNPGEPNYDLFKLSLKTSAKRLFPNFSFIDADFNKVYYKEGNPDTEIAYMGCRTRVMANVHDPEQEVVTGRGNLSFTSINLPRIALEHKNIDEFFKELDKKIDLVADQLLERLDIQKNFHVYNFPFLMGQGVWIDSEKLSKNDKIDEVIKHGTLAIGFIGLAETLKTLTGKHHGESKESQDLGLKIISHMRKRTDELAKQYKLNFSLIATPAEGLSGRFVKMDRKRFGSIEGVTNHEFYTNSFHVPVYYSLTAFEKIDLEAPYHALTNGGHISYVELDGDASKNVLALEKIVRYMQKKNIGYGSINHAVDHDPVCGFVGIINDECPKCGRKEVEGAKFNRIRRITGYLVGTLDRFNDAKRKEVEERVKHIK</sequence>
<evidence type="ECO:0000256" key="1">
    <source>
        <dbReference type="ARBA" id="ARBA00022741"/>
    </source>
</evidence>
<evidence type="ECO:0000313" key="6">
    <source>
        <dbReference type="EMBL" id="VEU81302.1"/>
    </source>
</evidence>
<name>A0A449BFS7_HAPAX</name>
<dbReference type="PANTHER" id="PTHR21075:SF0">
    <property type="entry name" value="ANAEROBIC RIBONUCLEOSIDE-TRIPHOSPHATE REDUCTASE"/>
    <property type="match status" value="1"/>
</dbReference>
<dbReference type="GO" id="GO:0008998">
    <property type="term" value="F:ribonucleoside-triphosphate reductase (thioredoxin) activity"/>
    <property type="evidence" value="ECO:0007669"/>
    <property type="project" value="UniProtKB-EC"/>
</dbReference>
<dbReference type="NCBIfam" id="TIGR02487">
    <property type="entry name" value="NrdD"/>
    <property type="match status" value="1"/>
</dbReference>
<dbReference type="Pfam" id="PF13597">
    <property type="entry name" value="NRDD"/>
    <property type="match status" value="1"/>
</dbReference>
<gene>
    <name evidence="6" type="primary">nrdD</name>
    <name evidence="6" type="ORF">NCTC10138_01700</name>
</gene>
<evidence type="ECO:0000256" key="2">
    <source>
        <dbReference type="ARBA" id="ARBA00022840"/>
    </source>
</evidence>
<dbReference type="AlphaFoldDB" id="A0A449BFS7"/>
<feature type="domain" description="CARD" evidence="4">
    <location>
        <begin position="244"/>
        <end position="310"/>
    </location>
</feature>
<dbReference type="CDD" id="cd01675">
    <property type="entry name" value="RNR_III"/>
    <property type="match status" value="1"/>
</dbReference>
<keyword evidence="7" id="KW-1185">Reference proteome</keyword>
<dbReference type="NCBIfam" id="NF005497">
    <property type="entry name" value="PRK07111.1"/>
    <property type="match status" value="1"/>
</dbReference>